<dbReference type="EnsemblMetazoa" id="AATE005888-RA">
    <property type="protein sequence ID" value="AATE005888-PA.1"/>
    <property type="gene ID" value="AATE005888"/>
</dbReference>
<sequence length="157" mass="17439">MWKVLLSGRKEGQYERLEADSDGMTILPDTIFAPTNNHLYVLSGRSTSVVRIVIKTLPELPHNAQYRCVFGNATPIYANVMKEGLLCTISPVNERPTIGDGLDPYASANERAQFRNEQGLCVAKLGVLRLQSARLLPEVFGKQLGLPLVHLRQPVRV</sequence>
<accession>A0A182IUT7</accession>
<proteinExistence type="predicted"/>
<dbReference type="VEuPathDB" id="VectorBase:AATE005888"/>
<dbReference type="STRING" id="41427.A0A182IUT7"/>
<name>A0A182IUT7_ANOAO</name>
<dbReference type="EMBL" id="AXCP01007543">
    <property type="status" value="NOT_ANNOTATED_CDS"/>
    <property type="molecule type" value="Genomic_DNA"/>
</dbReference>
<dbReference type="InterPro" id="IPR013783">
    <property type="entry name" value="Ig-like_fold"/>
</dbReference>
<dbReference type="Gene3D" id="2.60.40.10">
    <property type="entry name" value="Immunoglobulins"/>
    <property type="match status" value="1"/>
</dbReference>
<organism evidence="2">
    <name type="scientific">Anopheles atroparvus</name>
    <name type="common">European mosquito</name>
    <dbReference type="NCBI Taxonomy" id="41427"/>
    <lineage>
        <taxon>Eukaryota</taxon>
        <taxon>Metazoa</taxon>
        <taxon>Ecdysozoa</taxon>
        <taxon>Arthropoda</taxon>
        <taxon>Hexapoda</taxon>
        <taxon>Insecta</taxon>
        <taxon>Pterygota</taxon>
        <taxon>Neoptera</taxon>
        <taxon>Endopterygota</taxon>
        <taxon>Diptera</taxon>
        <taxon>Nematocera</taxon>
        <taxon>Culicoidea</taxon>
        <taxon>Culicidae</taxon>
        <taxon>Anophelinae</taxon>
        <taxon>Anopheles</taxon>
    </lineage>
</organism>
<evidence type="ECO:0000259" key="1">
    <source>
        <dbReference type="Pfam" id="PF17960"/>
    </source>
</evidence>
<feature type="domain" description="Plexin TIG" evidence="1">
    <location>
        <begin position="46"/>
        <end position="101"/>
    </location>
</feature>
<protein>
    <recommendedName>
        <fullName evidence="1">Plexin TIG domain-containing protein</fullName>
    </recommendedName>
</protein>
<dbReference type="InterPro" id="IPR041019">
    <property type="entry name" value="TIG1_plexin"/>
</dbReference>
<reference evidence="2" key="1">
    <citation type="submission" date="2022-08" db="UniProtKB">
        <authorList>
            <consortium name="EnsemblMetazoa"/>
        </authorList>
    </citation>
    <scope>IDENTIFICATION</scope>
    <source>
        <strain evidence="2">EBRO</strain>
    </source>
</reference>
<dbReference type="Pfam" id="PF17960">
    <property type="entry name" value="TIG_plexin"/>
    <property type="match status" value="1"/>
</dbReference>
<dbReference type="AlphaFoldDB" id="A0A182IUT7"/>
<evidence type="ECO:0000313" key="2">
    <source>
        <dbReference type="EnsemblMetazoa" id="AATE005888-PA.1"/>
    </source>
</evidence>